<protein>
    <submittedName>
        <fullName evidence="1">Uncharacterized protein</fullName>
    </submittedName>
</protein>
<evidence type="ECO:0000313" key="2">
    <source>
        <dbReference type="Proteomes" id="UP000243799"/>
    </source>
</evidence>
<organism evidence="1 2">
    <name type="scientific">Amycolatopsis marina</name>
    <dbReference type="NCBI Taxonomy" id="490629"/>
    <lineage>
        <taxon>Bacteria</taxon>
        <taxon>Bacillati</taxon>
        <taxon>Actinomycetota</taxon>
        <taxon>Actinomycetes</taxon>
        <taxon>Pseudonocardiales</taxon>
        <taxon>Pseudonocardiaceae</taxon>
        <taxon>Amycolatopsis</taxon>
    </lineage>
</organism>
<dbReference type="AlphaFoldDB" id="A0A1I1B253"/>
<sequence length="272" mass="30552">MLATPSPAPTLAWDRINTALRQYERDHANSGLLPELLERLPRVIAASGAASTTRRMVQRIGRTLLDTGLAPTILAPTCPDYSHRDGRYTCTSVHGGTPLLAHRHIDFLDRVTESLPRARVVFLLADQEADDPVICRVCRVEPEEFRRRVEQSILATREAVERRGWQAEAMTRYVPHFRHQSTNAAREIAADSRLRGRLASESDQRSRLYALLDPSMTTQEAETRTARTAGQYVALGTFAAERDMLICNHSTTNLGWYNNVGTAVLHHPIDLY</sequence>
<proteinExistence type="predicted"/>
<dbReference type="RefSeq" id="WP_091674672.1">
    <property type="nucleotide sequence ID" value="NZ_FOKG01000011.1"/>
</dbReference>
<dbReference type="Proteomes" id="UP000243799">
    <property type="component" value="Unassembled WGS sequence"/>
</dbReference>
<dbReference type="EMBL" id="FOKG01000011">
    <property type="protein sequence ID" value="SFB44425.1"/>
    <property type="molecule type" value="Genomic_DNA"/>
</dbReference>
<keyword evidence="2" id="KW-1185">Reference proteome</keyword>
<name>A0A1I1B253_9PSEU</name>
<gene>
    <name evidence="1" type="ORF">SAMN05216266_111206</name>
</gene>
<dbReference type="STRING" id="490629.SAMN05216266_111206"/>
<evidence type="ECO:0000313" key="1">
    <source>
        <dbReference type="EMBL" id="SFB44425.1"/>
    </source>
</evidence>
<accession>A0A1I1B253</accession>
<reference evidence="2" key="1">
    <citation type="submission" date="2016-10" db="EMBL/GenBank/DDBJ databases">
        <authorList>
            <person name="Varghese N."/>
            <person name="Submissions S."/>
        </authorList>
    </citation>
    <scope>NUCLEOTIDE SEQUENCE [LARGE SCALE GENOMIC DNA]</scope>
    <source>
        <strain evidence="2">CGMCC 4.3568</strain>
    </source>
</reference>